<dbReference type="GO" id="GO:0004674">
    <property type="term" value="F:protein serine/threonine kinase activity"/>
    <property type="evidence" value="ECO:0007669"/>
    <property type="project" value="UniProtKB-KW"/>
</dbReference>
<dbReference type="OrthoDB" id="248923at2759"/>
<evidence type="ECO:0000313" key="15">
    <source>
        <dbReference type="Proteomes" id="UP000037460"/>
    </source>
</evidence>
<name>A0A0M0JQ22_9EUKA</name>
<dbReference type="EC" id="2.7.11.1" evidence="2"/>
<dbReference type="SMART" id="SM00220">
    <property type="entry name" value="S_TKc"/>
    <property type="match status" value="1"/>
</dbReference>
<evidence type="ECO:0000256" key="9">
    <source>
        <dbReference type="ARBA" id="ARBA00048679"/>
    </source>
</evidence>
<dbReference type="GO" id="GO:0005524">
    <property type="term" value="F:ATP binding"/>
    <property type="evidence" value="ECO:0007669"/>
    <property type="project" value="UniProtKB-UniRule"/>
</dbReference>
<dbReference type="Pfam" id="PF00069">
    <property type="entry name" value="Pkinase"/>
    <property type="match status" value="1"/>
</dbReference>
<evidence type="ECO:0000256" key="7">
    <source>
        <dbReference type="ARBA" id="ARBA00022840"/>
    </source>
</evidence>
<keyword evidence="3 11" id="KW-0723">Serine/threonine-protein kinase</keyword>
<dbReference type="PROSITE" id="PS00107">
    <property type="entry name" value="PROTEIN_KINASE_ATP"/>
    <property type="match status" value="1"/>
</dbReference>
<dbReference type="PANTHER" id="PTHR44899:SF3">
    <property type="entry name" value="SERINE_THREONINE-PROTEIN KINASE NEK1"/>
    <property type="match status" value="1"/>
</dbReference>
<reference evidence="15" key="1">
    <citation type="journal article" date="2015" name="PLoS Genet.">
        <title>Genome Sequence and Transcriptome Analyses of Chrysochromulina tobin: Metabolic Tools for Enhanced Algal Fitness in the Prominent Order Prymnesiales (Haptophyceae).</title>
        <authorList>
            <person name="Hovde B.T."/>
            <person name="Deodato C.R."/>
            <person name="Hunsperger H.M."/>
            <person name="Ryken S.A."/>
            <person name="Yost W."/>
            <person name="Jha R.K."/>
            <person name="Patterson J."/>
            <person name="Monnat R.J. Jr."/>
            <person name="Barlow S.B."/>
            <person name="Starkenburg S.R."/>
            <person name="Cattolico R.A."/>
        </authorList>
    </citation>
    <scope>NUCLEOTIDE SEQUENCE</scope>
    <source>
        <strain evidence="15">CCMP291</strain>
    </source>
</reference>
<dbReference type="InterPro" id="IPR008271">
    <property type="entry name" value="Ser/Thr_kinase_AS"/>
</dbReference>
<dbReference type="Gene3D" id="1.10.510.10">
    <property type="entry name" value="Transferase(Phosphotransferase) domain 1"/>
    <property type="match status" value="1"/>
</dbReference>
<dbReference type="InterPro" id="IPR000719">
    <property type="entry name" value="Prot_kinase_dom"/>
</dbReference>
<dbReference type="PANTHER" id="PTHR44899">
    <property type="entry name" value="CAMK FAMILY PROTEIN KINASE"/>
    <property type="match status" value="1"/>
</dbReference>
<dbReference type="InterPro" id="IPR011009">
    <property type="entry name" value="Kinase-like_dom_sf"/>
</dbReference>
<evidence type="ECO:0000256" key="12">
    <source>
        <dbReference type="SAM" id="MobiDB-lite"/>
    </source>
</evidence>
<dbReference type="FunFam" id="3.30.200.20:FF:000097">
    <property type="entry name" value="Probable serine/threonine-protein kinase nek1"/>
    <property type="match status" value="1"/>
</dbReference>
<dbReference type="InterPro" id="IPR017441">
    <property type="entry name" value="Protein_kinase_ATP_BS"/>
</dbReference>
<protein>
    <recommendedName>
        <fullName evidence="2">non-specific serine/threonine protein kinase</fullName>
        <ecNumber evidence="2">2.7.11.1</ecNumber>
    </recommendedName>
</protein>
<evidence type="ECO:0000256" key="1">
    <source>
        <dbReference type="ARBA" id="ARBA00010886"/>
    </source>
</evidence>
<feature type="domain" description="Protein kinase" evidence="13">
    <location>
        <begin position="2"/>
        <end position="239"/>
    </location>
</feature>
<proteinExistence type="inferred from homology"/>
<organism evidence="14 15">
    <name type="scientific">Chrysochromulina tobinii</name>
    <dbReference type="NCBI Taxonomy" id="1460289"/>
    <lineage>
        <taxon>Eukaryota</taxon>
        <taxon>Haptista</taxon>
        <taxon>Haptophyta</taxon>
        <taxon>Prymnesiophyceae</taxon>
        <taxon>Prymnesiales</taxon>
        <taxon>Chrysochromulinaceae</taxon>
        <taxon>Chrysochromulina</taxon>
    </lineage>
</organism>
<dbReference type="PROSITE" id="PS00108">
    <property type="entry name" value="PROTEIN_KINASE_ST"/>
    <property type="match status" value="1"/>
</dbReference>
<sequence length="239" mass="26154">MVVKGKQLGSGSFGTVYLATHSTSGEQVVLKEVNLRGLNAKDVKSSMAEVEVLKRLKHPNVIAYVDSYKETGQLCIVMEYASGGDLGSLIRKKAKEKARLPEPQVLKILAQLMSALAYCHSEMHLLHRDIKPENIFLTAGGDVKLGDFGISRIMTSTNALASTQCGTPLFMSPELAAGKPYDSGADRKKSALEAERRQLAEARAAEEEAMRRRREDDDARDATRAAERAAKKEALRKGH</sequence>
<feature type="region of interest" description="Disordered" evidence="12">
    <location>
        <begin position="180"/>
        <end position="239"/>
    </location>
</feature>
<evidence type="ECO:0000256" key="11">
    <source>
        <dbReference type="RuleBase" id="RU000304"/>
    </source>
</evidence>
<evidence type="ECO:0000256" key="2">
    <source>
        <dbReference type="ARBA" id="ARBA00012513"/>
    </source>
</evidence>
<keyword evidence="15" id="KW-1185">Reference proteome</keyword>
<dbReference type="SUPFAM" id="SSF56112">
    <property type="entry name" value="Protein kinase-like (PK-like)"/>
    <property type="match status" value="1"/>
</dbReference>
<keyword evidence="5 10" id="KW-0547">Nucleotide-binding</keyword>
<dbReference type="InterPro" id="IPR051131">
    <property type="entry name" value="NEK_Ser/Thr_kinase_NIMA"/>
</dbReference>
<comment type="catalytic activity">
    <reaction evidence="8">
        <text>L-threonyl-[protein] + ATP = O-phospho-L-threonyl-[protein] + ADP + H(+)</text>
        <dbReference type="Rhea" id="RHEA:46608"/>
        <dbReference type="Rhea" id="RHEA-COMP:11060"/>
        <dbReference type="Rhea" id="RHEA-COMP:11605"/>
        <dbReference type="ChEBI" id="CHEBI:15378"/>
        <dbReference type="ChEBI" id="CHEBI:30013"/>
        <dbReference type="ChEBI" id="CHEBI:30616"/>
        <dbReference type="ChEBI" id="CHEBI:61977"/>
        <dbReference type="ChEBI" id="CHEBI:456216"/>
        <dbReference type="EC" id="2.7.11.1"/>
    </reaction>
</comment>
<evidence type="ECO:0000259" key="13">
    <source>
        <dbReference type="PROSITE" id="PS50011"/>
    </source>
</evidence>
<dbReference type="PROSITE" id="PS50011">
    <property type="entry name" value="PROTEIN_KINASE_DOM"/>
    <property type="match status" value="1"/>
</dbReference>
<evidence type="ECO:0000256" key="8">
    <source>
        <dbReference type="ARBA" id="ARBA00047899"/>
    </source>
</evidence>
<dbReference type="Proteomes" id="UP000037460">
    <property type="component" value="Unassembled WGS sequence"/>
</dbReference>
<comment type="similarity">
    <text evidence="1">Belongs to the protein kinase superfamily. NEK Ser/Thr protein kinase family. NIMA subfamily.</text>
</comment>
<gene>
    <name evidence="14" type="ORF">Ctob_002600</name>
</gene>
<keyword evidence="4" id="KW-0808">Transferase</keyword>
<evidence type="ECO:0000256" key="5">
    <source>
        <dbReference type="ARBA" id="ARBA00022741"/>
    </source>
</evidence>
<evidence type="ECO:0000256" key="4">
    <source>
        <dbReference type="ARBA" id="ARBA00022679"/>
    </source>
</evidence>
<feature type="binding site" evidence="10">
    <location>
        <position position="31"/>
    </location>
    <ligand>
        <name>ATP</name>
        <dbReference type="ChEBI" id="CHEBI:30616"/>
    </ligand>
</feature>
<feature type="compositionally biased region" description="Basic and acidic residues" evidence="12">
    <location>
        <begin position="184"/>
        <end position="239"/>
    </location>
</feature>
<dbReference type="AlphaFoldDB" id="A0A0M0JQ22"/>
<evidence type="ECO:0000256" key="10">
    <source>
        <dbReference type="PROSITE-ProRule" id="PRU10141"/>
    </source>
</evidence>
<comment type="catalytic activity">
    <reaction evidence="9">
        <text>L-seryl-[protein] + ATP = O-phospho-L-seryl-[protein] + ADP + H(+)</text>
        <dbReference type="Rhea" id="RHEA:17989"/>
        <dbReference type="Rhea" id="RHEA-COMP:9863"/>
        <dbReference type="Rhea" id="RHEA-COMP:11604"/>
        <dbReference type="ChEBI" id="CHEBI:15378"/>
        <dbReference type="ChEBI" id="CHEBI:29999"/>
        <dbReference type="ChEBI" id="CHEBI:30616"/>
        <dbReference type="ChEBI" id="CHEBI:83421"/>
        <dbReference type="ChEBI" id="CHEBI:456216"/>
        <dbReference type="EC" id="2.7.11.1"/>
    </reaction>
</comment>
<dbReference type="EMBL" id="JWZX01002527">
    <property type="protein sequence ID" value="KOO28691.1"/>
    <property type="molecule type" value="Genomic_DNA"/>
</dbReference>
<keyword evidence="7 10" id="KW-0067">ATP-binding</keyword>
<evidence type="ECO:0000256" key="6">
    <source>
        <dbReference type="ARBA" id="ARBA00022777"/>
    </source>
</evidence>
<evidence type="ECO:0000256" key="3">
    <source>
        <dbReference type="ARBA" id="ARBA00022527"/>
    </source>
</evidence>
<keyword evidence="6 14" id="KW-0418">Kinase</keyword>
<comment type="caution">
    <text evidence="14">The sequence shown here is derived from an EMBL/GenBank/DDBJ whole genome shotgun (WGS) entry which is preliminary data.</text>
</comment>
<accession>A0A0M0JQ22</accession>
<evidence type="ECO:0000313" key="14">
    <source>
        <dbReference type="EMBL" id="KOO28691.1"/>
    </source>
</evidence>